<accession>A0ACC0GM77</accession>
<proteinExistence type="predicted"/>
<protein>
    <submittedName>
        <fullName evidence="1">Uncharacterized protein</fullName>
    </submittedName>
</protein>
<gene>
    <name evidence="1" type="ORF">LOK49_LG08G00663</name>
</gene>
<reference evidence="1 2" key="1">
    <citation type="journal article" date="2022" name="Plant J.">
        <title>Chromosome-level genome of Camellia lanceoleosa provides a valuable resource for understanding genome evolution and self-incompatibility.</title>
        <authorList>
            <person name="Gong W."/>
            <person name="Xiao S."/>
            <person name="Wang L."/>
            <person name="Liao Z."/>
            <person name="Chang Y."/>
            <person name="Mo W."/>
            <person name="Hu G."/>
            <person name="Li W."/>
            <person name="Zhao G."/>
            <person name="Zhu H."/>
            <person name="Hu X."/>
            <person name="Ji K."/>
            <person name="Xiang X."/>
            <person name="Song Q."/>
            <person name="Yuan D."/>
            <person name="Jin S."/>
            <person name="Zhang L."/>
        </authorList>
    </citation>
    <scope>NUCLEOTIDE SEQUENCE [LARGE SCALE GENOMIC DNA]</scope>
    <source>
        <strain evidence="1">SQ_2022a</strain>
    </source>
</reference>
<name>A0ACC0GM77_9ERIC</name>
<dbReference type="Proteomes" id="UP001060215">
    <property type="component" value="Chromosome 9"/>
</dbReference>
<dbReference type="EMBL" id="CM045766">
    <property type="protein sequence ID" value="KAI8002084.1"/>
    <property type="molecule type" value="Genomic_DNA"/>
</dbReference>
<evidence type="ECO:0000313" key="2">
    <source>
        <dbReference type="Proteomes" id="UP001060215"/>
    </source>
</evidence>
<evidence type="ECO:0000313" key="1">
    <source>
        <dbReference type="EMBL" id="KAI8002084.1"/>
    </source>
</evidence>
<organism evidence="1 2">
    <name type="scientific">Camellia lanceoleosa</name>
    <dbReference type="NCBI Taxonomy" id="1840588"/>
    <lineage>
        <taxon>Eukaryota</taxon>
        <taxon>Viridiplantae</taxon>
        <taxon>Streptophyta</taxon>
        <taxon>Embryophyta</taxon>
        <taxon>Tracheophyta</taxon>
        <taxon>Spermatophyta</taxon>
        <taxon>Magnoliopsida</taxon>
        <taxon>eudicotyledons</taxon>
        <taxon>Gunneridae</taxon>
        <taxon>Pentapetalae</taxon>
        <taxon>asterids</taxon>
        <taxon>Ericales</taxon>
        <taxon>Theaceae</taxon>
        <taxon>Camellia</taxon>
    </lineage>
</organism>
<sequence length="88" mass="10312">MERLWVAERSEAVALRGKFEAEAMRNCRRRGRTTQVRKKMVPMRRKKKMVREGVWWCLSSIEKEEDEVMVVQESSPSLKPSSSAICHC</sequence>
<comment type="caution">
    <text evidence="1">The sequence shown here is derived from an EMBL/GenBank/DDBJ whole genome shotgun (WGS) entry which is preliminary data.</text>
</comment>
<keyword evidence="2" id="KW-1185">Reference proteome</keyword>